<name>A0ABQ8QXC5_FUSEQ</name>
<dbReference type="Proteomes" id="UP001152024">
    <property type="component" value="Unassembled WGS sequence"/>
</dbReference>
<feature type="domain" description="Amidase" evidence="5">
    <location>
        <begin position="88"/>
        <end position="523"/>
    </location>
</feature>
<keyword evidence="7" id="KW-1185">Reference proteome</keyword>
<proteinExistence type="inferred from homology"/>
<dbReference type="SUPFAM" id="SSF75304">
    <property type="entry name" value="Amidase signature (AS) enzymes"/>
    <property type="match status" value="1"/>
</dbReference>
<dbReference type="InterPro" id="IPR036928">
    <property type="entry name" value="AS_sf"/>
</dbReference>
<evidence type="ECO:0000256" key="1">
    <source>
        <dbReference type="ARBA" id="ARBA00001311"/>
    </source>
</evidence>
<protein>
    <recommendedName>
        <fullName evidence="3">amidase</fullName>
        <ecNumber evidence="3">3.5.1.4</ecNumber>
    </recommendedName>
</protein>
<dbReference type="PROSITE" id="PS00571">
    <property type="entry name" value="AMIDASES"/>
    <property type="match status" value="1"/>
</dbReference>
<evidence type="ECO:0000313" key="6">
    <source>
        <dbReference type="EMBL" id="KAJ4112182.1"/>
    </source>
</evidence>
<keyword evidence="4" id="KW-0378">Hydrolase</keyword>
<dbReference type="Gene3D" id="3.90.1300.10">
    <property type="entry name" value="Amidase signature (AS) domain"/>
    <property type="match status" value="1"/>
</dbReference>
<dbReference type="Pfam" id="PF01425">
    <property type="entry name" value="Amidase"/>
    <property type="match status" value="1"/>
</dbReference>
<comment type="catalytic activity">
    <reaction evidence="1">
        <text>a monocarboxylic acid amide + H2O = a monocarboxylate + NH4(+)</text>
        <dbReference type="Rhea" id="RHEA:12020"/>
        <dbReference type="ChEBI" id="CHEBI:15377"/>
        <dbReference type="ChEBI" id="CHEBI:28938"/>
        <dbReference type="ChEBI" id="CHEBI:35757"/>
        <dbReference type="ChEBI" id="CHEBI:83628"/>
        <dbReference type="EC" id="3.5.1.4"/>
    </reaction>
</comment>
<sequence length="546" mass="59552">MATNTANSAQDWASLIQQKQADRESRIPNEWRLPQTIISRVDRDAPVSGFDLFNETAILTEKERYITEAYDATGLLEQLSSGSLTSLEVTTAFCKRAAVAHQLINPLTEVFFDVALKRARECDAFMASNGKPMGRFHGLPISLKDMFMVKGQCATIGFVSYLNKPTADYNSAIVDILYNEGAVFYCKTTVPQGLFTLDSENRIFGRASNPQRLDLTAGGSSSGEGALVAFRGSPLGIGTDIGGSIRCPSFLNGCYGFKPTSGRLPYAGQQYHFPEGWPGVAPAVGPHANSARDLTTLCRKVIQAGAWEKDHTVSYKPWRDVPRKQKLRVGMWSGYDEVAPRHPTIKRTLDTAANSLRAAGHDVIDVASPELSSFEAVIGTYTTSISLDADNTIVNAVLAGQEEMLPSFEAVLSLTKDLSVPTLASVWAVNAQKGRIAAAWHNILRQVDVLLCPAYHSPGIRHGPHGVPAEAMVWNLIDCPATVIPFLKGDDTIDKSNDDYESFHGISSHIQVVGWTGQDEEVLMATELISDVFHQYESQSTVKPLL</sequence>
<dbReference type="PANTHER" id="PTHR46072">
    <property type="entry name" value="AMIDASE-RELATED-RELATED"/>
    <property type="match status" value="1"/>
</dbReference>
<accession>A0ABQ8QXC5</accession>
<dbReference type="PANTHER" id="PTHR46072:SF5">
    <property type="entry name" value="GENERAL AMIDASE-C"/>
    <property type="match status" value="1"/>
</dbReference>
<evidence type="ECO:0000256" key="3">
    <source>
        <dbReference type="ARBA" id="ARBA00012922"/>
    </source>
</evidence>
<dbReference type="InterPro" id="IPR020556">
    <property type="entry name" value="Amidase_CS"/>
</dbReference>
<comment type="similarity">
    <text evidence="2">Belongs to the amidase family.</text>
</comment>
<evidence type="ECO:0000259" key="5">
    <source>
        <dbReference type="Pfam" id="PF01425"/>
    </source>
</evidence>
<organism evidence="6 7">
    <name type="scientific">Fusarium equiseti</name>
    <name type="common">Fusarium scirpi</name>
    <dbReference type="NCBI Taxonomy" id="61235"/>
    <lineage>
        <taxon>Eukaryota</taxon>
        <taxon>Fungi</taxon>
        <taxon>Dikarya</taxon>
        <taxon>Ascomycota</taxon>
        <taxon>Pezizomycotina</taxon>
        <taxon>Sordariomycetes</taxon>
        <taxon>Hypocreomycetidae</taxon>
        <taxon>Hypocreales</taxon>
        <taxon>Nectriaceae</taxon>
        <taxon>Fusarium</taxon>
        <taxon>Fusarium incarnatum-equiseti species complex</taxon>
    </lineage>
</organism>
<evidence type="ECO:0000256" key="4">
    <source>
        <dbReference type="ARBA" id="ARBA00022801"/>
    </source>
</evidence>
<dbReference type="EMBL" id="JAOQBH010000032">
    <property type="protein sequence ID" value="KAJ4112182.1"/>
    <property type="molecule type" value="Genomic_DNA"/>
</dbReference>
<dbReference type="EC" id="3.5.1.4" evidence="3"/>
<gene>
    <name evidence="6" type="ORF">NW768_011761</name>
</gene>
<dbReference type="PIRSF" id="PIRSF001221">
    <property type="entry name" value="Amidase_fungi"/>
    <property type="match status" value="1"/>
</dbReference>
<comment type="caution">
    <text evidence="6">The sequence shown here is derived from an EMBL/GenBank/DDBJ whole genome shotgun (WGS) entry which is preliminary data.</text>
</comment>
<evidence type="ECO:0000313" key="7">
    <source>
        <dbReference type="Proteomes" id="UP001152024"/>
    </source>
</evidence>
<reference evidence="6" key="1">
    <citation type="submission" date="2022-09" db="EMBL/GenBank/DDBJ databases">
        <title>Fusarium specimens isolated from Avocado Roots.</title>
        <authorList>
            <person name="Stajich J."/>
            <person name="Roper C."/>
            <person name="Heimlech-Rivalta G."/>
        </authorList>
    </citation>
    <scope>NUCLEOTIDE SEQUENCE</scope>
    <source>
        <strain evidence="6">CF00095</strain>
    </source>
</reference>
<dbReference type="InterPro" id="IPR023631">
    <property type="entry name" value="Amidase_dom"/>
</dbReference>
<evidence type="ECO:0000256" key="2">
    <source>
        <dbReference type="ARBA" id="ARBA00009199"/>
    </source>
</evidence>